<dbReference type="GeneID" id="36513827"/>
<feature type="transmembrane region" description="Helical" evidence="8">
    <location>
        <begin position="20"/>
        <end position="39"/>
    </location>
</feature>
<proteinExistence type="inferred from homology"/>
<name>A0A2T0FBS8_9ASCO</name>
<keyword evidence="12" id="KW-1185">Reference proteome</keyword>
<dbReference type="GO" id="GO:0005524">
    <property type="term" value="F:ATP binding"/>
    <property type="evidence" value="ECO:0007669"/>
    <property type="project" value="UniProtKB-KW"/>
</dbReference>
<dbReference type="GO" id="GO:0005324">
    <property type="term" value="F:long-chain fatty acid transmembrane transporter activity"/>
    <property type="evidence" value="ECO:0007669"/>
    <property type="project" value="TreeGrafter"/>
</dbReference>
<feature type="domain" description="ABC transmembrane type-1" evidence="10">
    <location>
        <begin position="98"/>
        <end position="332"/>
    </location>
</feature>
<dbReference type="InterPro" id="IPR003593">
    <property type="entry name" value="AAA+_ATPase"/>
</dbReference>
<comment type="caution">
    <text evidence="11">The sequence shown here is derived from an EMBL/GenBank/DDBJ whole genome shotgun (WGS) entry which is preliminary data.</text>
</comment>
<dbReference type="AlphaFoldDB" id="A0A2T0FBS8"/>
<dbReference type="Gene3D" id="3.40.50.300">
    <property type="entry name" value="P-loop containing nucleotide triphosphate hydrolases"/>
    <property type="match status" value="1"/>
</dbReference>
<dbReference type="GO" id="GO:0007031">
    <property type="term" value="P:peroxisome organization"/>
    <property type="evidence" value="ECO:0007669"/>
    <property type="project" value="TreeGrafter"/>
</dbReference>
<dbReference type="Proteomes" id="UP000238350">
    <property type="component" value="Unassembled WGS sequence"/>
</dbReference>
<evidence type="ECO:0000256" key="5">
    <source>
        <dbReference type="ARBA" id="ARBA00022840"/>
    </source>
</evidence>
<protein>
    <submittedName>
        <fullName evidence="11">ATP-binding cassette sub-family D member 2</fullName>
    </submittedName>
</protein>
<evidence type="ECO:0000256" key="1">
    <source>
        <dbReference type="ARBA" id="ARBA00008575"/>
    </source>
</evidence>
<dbReference type="SUPFAM" id="SSF90123">
    <property type="entry name" value="ABC transporter transmembrane region"/>
    <property type="match status" value="1"/>
</dbReference>
<keyword evidence="7 8" id="KW-0472">Membrane</keyword>
<dbReference type="InterPro" id="IPR036640">
    <property type="entry name" value="ABC1_TM_sf"/>
</dbReference>
<dbReference type="PROSITE" id="PS50929">
    <property type="entry name" value="ABC_TM1F"/>
    <property type="match status" value="1"/>
</dbReference>
<evidence type="ECO:0000313" key="11">
    <source>
        <dbReference type="EMBL" id="PRT52458.1"/>
    </source>
</evidence>
<evidence type="ECO:0000256" key="6">
    <source>
        <dbReference type="ARBA" id="ARBA00022989"/>
    </source>
</evidence>
<evidence type="ECO:0000256" key="2">
    <source>
        <dbReference type="ARBA" id="ARBA00022448"/>
    </source>
</evidence>
<evidence type="ECO:0000313" key="12">
    <source>
        <dbReference type="Proteomes" id="UP000238350"/>
    </source>
</evidence>
<dbReference type="PROSITE" id="PS50893">
    <property type="entry name" value="ABC_TRANSPORTER_2"/>
    <property type="match status" value="1"/>
</dbReference>
<dbReference type="Gene3D" id="1.20.1560.10">
    <property type="entry name" value="ABC transporter type 1, transmembrane domain"/>
    <property type="match status" value="1"/>
</dbReference>
<evidence type="ECO:0000256" key="4">
    <source>
        <dbReference type="ARBA" id="ARBA00022741"/>
    </source>
</evidence>
<dbReference type="GO" id="GO:0140359">
    <property type="term" value="F:ABC-type transporter activity"/>
    <property type="evidence" value="ECO:0007669"/>
    <property type="project" value="InterPro"/>
</dbReference>
<dbReference type="InterPro" id="IPR027417">
    <property type="entry name" value="P-loop_NTPase"/>
</dbReference>
<evidence type="ECO:0000256" key="8">
    <source>
        <dbReference type="SAM" id="Phobius"/>
    </source>
</evidence>
<dbReference type="SMART" id="SM00382">
    <property type="entry name" value="AAA"/>
    <property type="match status" value="1"/>
</dbReference>
<organism evidence="11 12">
    <name type="scientific">Wickerhamiella sorbophila</name>
    <dbReference type="NCBI Taxonomy" id="45607"/>
    <lineage>
        <taxon>Eukaryota</taxon>
        <taxon>Fungi</taxon>
        <taxon>Dikarya</taxon>
        <taxon>Ascomycota</taxon>
        <taxon>Saccharomycotina</taxon>
        <taxon>Dipodascomycetes</taxon>
        <taxon>Dipodascales</taxon>
        <taxon>Trichomonascaceae</taxon>
        <taxon>Wickerhamiella</taxon>
    </lineage>
</organism>
<dbReference type="Pfam" id="PF00005">
    <property type="entry name" value="ABC_tran"/>
    <property type="match status" value="1"/>
</dbReference>
<dbReference type="OrthoDB" id="422637at2759"/>
<feature type="transmembrane region" description="Helical" evidence="8">
    <location>
        <begin position="134"/>
        <end position="154"/>
    </location>
</feature>
<keyword evidence="5 11" id="KW-0067">ATP-binding</keyword>
<sequence length="690" mass="78285">MANLSKLATTGLGVYKQHRTAATRVMYLSYFLVLGYRLFKPKPVDKDAAAGGKQAEVPGRKKRVAIDQVFFNNLLRILKIIIPDGIRSREFMLLCLETVFLVLRSAISLYVAYLDGKLVSHLVKGEGTQFMKSVLLWLLVGFPASFTNSILSYLRRKLSLRFRSRLNGYMLKEYLPDSNIPIYYLLQNMDDRIKNADQVMTSDIARFSASLSNLYSNLAKPILDMFLYTWQLSKGIGGDNVFFIGLAIQMSAAMLRLSAPPFGEFVAKEANLQGDFRAKHTRLIEYSEEIALYGGNEAEKDILDTAYFALSKHVNRVLRHRLIYNFSEDFVIKYYWGALGLVLCSIPVFFKDLAGQSVISTVSQRTSFFVTNRRFLVSGSDAFGRITSSYKEISQLAGYTSRVSTFMNVMDDVKRGKFEKSFMASDSEDDFSDLPPPTVRLGHDIIFDNVPIVSPIGDVLIRQLCFQVKQGQHLLIVGPNGCGKSSLFRILGGLWQIRAGLLVRPPASDIFYIPQRPYMSKSTLRQLVIYPTTEDNNTVSDAELREILDILEIGELVDHFGGWNTVKEWREELSMGVQQRIAAARLFYHKPKFAILDECTSSVTLDTETVIYTHAKELGISLLTVSHRASLWKYHNLILHFDGYGGYVFTDLDADERLKLEEEKLAIDYELRHEEETIEKLRILEQAAKA</sequence>
<accession>A0A2T0FBS8</accession>
<evidence type="ECO:0000259" key="9">
    <source>
        <dbReference type="PROSITE" id="PS50893"/>
    </source>
</evidence>
<evidence type="ECO:0000256" key="7">
    <source>
        <dbReference type="ARBA" id="ARBA00023136"/>
    </source>
</evidence>
<feature type="transmembrane region" description="Helical" evidence="8">
    <location>
        <begin position="330"/>
        <end position="350"/>
    </location>
</feature>
<dbReference type="SUPFAM" id="SSF52540">
    <property type="entry name" value="P-loop containing nucleoside triphosphate hydrolases"/>
    <property type="match status" value="1"/>
</dbReference>
<comment type="similarity">
    <text evidence="1">Belongs to the ABC transporter superfamily. ABCD family. Peroxisomal fatty acyl CoA transporter (TC 3.A.1.203) subfamily.</text>
</comment>
<dbReference type="InterPro" id="IPR003439">
    <property type="entry name" value="ABC_transporter-like_ATP-bd"/>
</dbReference>
<dbReference type="PANTHER" id="PTHR11384:SF69">
    <property type="entry name" value="PEROXISOMAL LONG-CHAIN FATTY ACID IMPORT PROTEIN 1"/>
    <property type="match status" value="1"/>
</dbReference>
<dbReference type="PANTHER" id="PTHR11384">
    <property type="entry name" value="ATP-BINDING CASSETTE, SUB-FAMILY D MEMBER"/>
    <property type="match status" value="1"/>
</dbReference>
<feature type="domain" description="ABC transporter" evidence="9">
    <location>
        <begin position="445"/>
        <end position="670"/>
    </location>
</feature>
<keyword evidence="6 8" id="KW-1133">Transmembrane helix</keyword>
<reference evidence="11 12" key="1">
    <citation type="submission" date="2017-04" db="EMBL/GenBank/DDBJ databases">
        <title>Genome sequencing of [Candida] sorbophila.</title>
        <authorList>
            <person name="Ahn J.O."/>
        </authorList>
    </citation>
    <scope>NUCLEOTIDE SEQUENCE [LARGE SCALE GENOMIC DNA]</scope>
    <source>
        <strain evidence="11 12">DS02</strain>
    </source>
</reference>
<dbReference type="Pfam" id="PF06472">
    <property type="entry name" value="ABC_membrane_2"/>
    <property type="match status" value="1"/>
</dbReference>
<gene>
    <name evidence="11" type="ORF">B9G98_00078</name>
</gene>
<dbReference type="GO" id="GO:0015910">
    <property type="term" value="P:long-chain fatty acid import into peroxisome"/>
    <property type="evidence" value="ECO:0007669"/>
    <property type="project" value="TreeGrafter"/>
</dbReference>
<evidence type="ECO:0000256" key="3">
    <source>
        <dbReference type="ARBA" id="ARBA00022692"/>
    </source>
</evidence>
<dbReference type="InterPro" id="IPR050835">
    <property type="entry name" value="ABC_transporter_sub-D"/>
</dbReference>
<dbReference type="GO" id="GO:0042760">
    <property type="term" value="P:very long-chain fatty acid catabolic process"/>
    <property type="evidence" value="ECO:0007669"/>
    <property type="project" value="TreeGrafter"/>
</dbReference>
<dbReference type="GO" id="GO:0016887">
    <property type="term" value="F:ATP hydrolysis activity"/>
    <property type="evidence" value="ECO:0007669"/>
    <property type="project" value="InterPro"/>
</dbReference>
<dbReference type="GO" id="GO:0005778">
    <property type="term" value="C:peroxisomal membrane"/>
    <property type="evidence" value="ECO:0007669"/>
    <property type="project" value="TreeGrafter"/>
</dbReference>
<feature type="transmembrane region" description="Helical" evidence="8">
    <location>
        <begin position="91"/>
        <end position="114"/>
    </location>
</feature>
<keyword evidence="2" id="KW-0813">Transport</keyword>
<evidence type="ECO:0000259" key="10">
    <source>
        <dbReference type="PROSITE" id="PS50929"/>
    </source>
</evidence>
<dbReference type="EMBL" id="NDIQ01000001">
    <property type="protein sequence ID" value="PRT52458.1"/>
    <property type="molecule type" value="Genomic_DNA"/>
</dbReference>
<dbReference type="CDD" id="cd03223">
    <property type="entry name" value="ABCD_peroxisomal_ALDP"/>
    <property type="match status" value="1"/>
</dbReference>
<dbReference type="STRING" id="45607.A0A2T0FBS8"/>
<keyword evidence="4" id="KW-0547">Nucleotide-binding</keyword>
<dbReference type="InterPro" id="IPR011527">
    <property type="entry name" value="ABC1_TM_dom"/>
</dbReference>
<dbReference type="GO" id="GO:0006635">
    <property type="term" value="P:fatty acid beta-oxidation"/>
    <property type="evidence" value="ECO:0007669"/>
    <property type="project" value="TreeGrafter"/>
</dbReference>
<dbReference type="RefSeq" id="XP_024662404.1">
    <property type="nucleotide sequence ID" value="XM_024806636.1"/>
</dbReference>
<keyword evidence="3 8" id="KW-0812">Transmembrane</keyword>